<evidence type="ECO:0000256" key="2">
    <source>
        <dbReference type="ARBA" id="ARBA00022857"/>
    </source>
</evidence>
<dbReference type="GO" id="GO:0016491">
    <property type="term" value="F:oxidoreductase activity"/>
    <property type="evidence" value="ECO:0007669"/>
    <property type="project" value="UniProtKB-KW"/>
</dbReference>
<dbReference type="InterPro" id="IPR002347">
    <property type="entry name" value="SDR_fam"/>
</dbReference>
<dbReference type="PANTHER" id="PTHR43391">
    <property type="entry name" value="RETINOL DEHYDROGENASE-RELATED"/>
    <property type="match status" value="1"/>
</dbReference>
<keyword evidence="3" id="KW-0560">Oxidoreductase</keyword>
<keyword evidence="5" id="KW-1185">Reference proteome</keyword>
<dbReference type="EMBL" id="AP022596">
    <property type="protein sequence ID" value="BBY62079.1"/>
    <property type="molecule type" value="Genomic_DNA"/>
</dbReference>
<proteinExistence type="inferred from homology"/>
<dbReference type="SUPFAM" id="SSF51735">
    <property type="entry name" value="NAD(P)-binding Rossmann-fold domains"/>
    <property type="match status" value="1"/>
</dbReference>
<organism evidence="4 5">
    <name type="scientific">Mycolicibacterium helvum</name>
    <dbReference type="NCBI Taxonomy" id="1534349"/>
    <lineage>
        <taxon>Bacteria</taxon>
        <taxon>Bacillati</taxon>
        <taxon>Actinomycetota</taxon>
        <taxon>Actinomycetes</taxon>
        <taxon>Mycobacteriales</taxon>
        <taxon>Mycobacteriaceae</taxon>
        <taxon>Mycolicibacterium</taxon>
    </lineage>
</organism>
<protein>
    <submittedName>
        <fullName evidence="4">Short chain dehydrogenase</fullName>
    </submittedName>
</protein>
<dbReference type="PRINTS" id="PR00081">
    <property type="entry name" value="GDHRDH"/>
</dbReference>
<reference evidence="4 5" key="1">
    <citation type="journal article" date="2019" name="Emerg. Microbes Infect.">
        <title>Comprehensive subspecies identification of 175 nontuberculous mycobacteria species based on 7547 genomic profiles.</title>
        <authorList>
            <person name="Matsumoto Y."/>
            <person name="Kinjo T."/>
            <person name="Motooka D."/>
            <person name="Nabeya D."/>
            <person name="Jung N."/>
            <person name="Uechi K."/>
            <person name="Horii T."/>
            <person name="Iida T."/>
            <person name="Fujita J."/>
            <person name="Nakamura S."/>
        </authorList>
    </citation>
    <scope>NUCLEOTIDE SEQUENCE [LARGE SCALE GENOMIC DNA]</scope>
    <source>
        <strain evidence="4 5">JCM 30396</strain>
    </source>
</reference>
<dbReference type="Pfam" id="PF00106">
    <property type="entry name" value="adh_short"/>
    <property type="match status" value="1"/>
</dbReference>
<dbReference type="Gene3D" id="3.40.50.720">
    <property type="entry name" value="NAD(P)-binding Rossmann-like Domain"/>
    <property type="match status" value="1"/>
</dbReference>
<dbReference type="PANTHER" id="PTHR43391:SF14">
    <property type="entry name" value="DEHYDROGENASE_REDUCTASE SDR FAMILY PROTEIN 7-LIKE"/>
    <property type="match status" value="1"/>
</dbReference>
<dbReference type="InterPro" id="IPR036291">
    <property type="entry name" value="NAD(P)-bd_dom_sf"/>
</dbReference>
<comment type="similarity">
    <text evidence="1">Belongs to the short-chain dehydrogenases/reductases (SDR) family.</text>
</comment>
<evidence type="ECO:0000313" key="4">
    <source>
        <dbReference type="EMBL" id="BBY62079.1"/>
    </source>
</evidence>
<evidence type="ECO:0000313" key="5">
    <source>
        <dbReference type="Proteomes" id="UP000467148"/>
    </source>
</evidence>
<evidence type="ECO:0000256" key="1">
    <source>
        <dbReference type="ARBA" id="ARBA00006484"/>
    </source>
</evidence>
<keyword evidence="2" id="KW-0521">NADP</keyword>
<dbReference type="AlphaFoldDB" id="A0A7I7T0U1"/>
<evidence type="ECO:0000256" key="3">
    <source>
        <dbReference type="ARBA" id="ARBA00023002"/>
    </source>
</evidence>
<gene>
    <name evidence="4" type="ORF">MHEL_03220</name>
</gene>
<accession>A0A7I7T0U1</accession>
<dbReference type="NCBIfam" id="NF005868">
    <property type="entry name" value="PRK07806.1"/>
    <property type="match status" value="1"/>
</dbReference>
<name>A0A7I7T0U1_9MYCO</name>
<dbReference type="KEGG" id="mhev:MHEL_03220"/>
<dbReference type="Proteomes" id="UP000467148">
    <property type="component" value="Chromosome"/>
</dbReference>
<sequence length="246" mass="25996">MQQPARVVLITGASRGIGAEVARQLASPDTHVIVNYREKANRANAVVDAIRDAGGNASALGADISDAAEAAEMMDYIATHFGKLDALILNASGGLEMGADPGYAMRLNRDAQRRLAMLAMPLMPAGGRIVFVTSHQAHFYPHKAVPKGYAGVAASKRAGETALYAMRSAFDHAGIHLTVVSGDMIDGTIIVRLLQRRDPEAVDSRRRQAALPTVEEFATAIVNAAITPSPSTIVYIGGADYLMTVA</sequence>
<dbReference type="RefSeq" id="WP_163745949.1">
    <property type="nucleotide sequence ID" value="NZ_AP022596.1"/>
</dbReference>